<evidence type="ECO:0000256" key="2">
    <source>
        <dbReference type="ARBA" id="ARBA00022857"/>
    </source>
</evidence>
<dbReference type="PANTHER" id="PTHR42748">
    <property type="entry name" value="NITROGEN METABOLITE REPRESSION PROTEIN NMRA FAMILY MEMBER"/>
    <property type="match status" value="1"/>
</dbReference>
<gene>
    <name evidence="4" type="ORF">DR950_35440</name>
</gene>
<evidence type="ECO:0000313" key="4">
    <source>
        <dbReference type="EMBL" id="RGD62343.1"/>
    </source>
</evidence>
<dbReference type="Gene3D" id="3.90.25.10">
    <property type="entry name" value="UDP-galactose 4-epimerase, domain 1"/>
    <property type="match status" value="1"/>
</dbReference>
<protein>
    <submittedName>
        <fullName evidence="4">NmrA/HSCARG family protein</fullName>
    </submittedName>
</protein>
<dbReference type="AlphaFoldDB" id="A0A373A2G8"/>
<feature type="domain" description="NmrA-like" evidence="3">
    <location>
        <begin position="17"/>
        <end position="268"/>
    </location>
</feature>
<evidence type="ECO:0000259" key="3">
    <source>
        <dbReference type="Pfam" id="PF05368"/>
    </source>
</evidence>
<dbReference type="SUPFAM" id="SSF51735">
    <property type="entry name" value="NAD(P)-binding Rossmann-fold domains"/>
    <property type="match status" value="1"/>
</dbReference>
<dbReference type="PANTHER" id="PTHR42748:SF7">
    <property type="entry name" value="NMRA LIKE REDOX SENSOR 1-RELATED"/>
    <property type="match status" value="1"/>
</dbReference>
<dbReference type="RefSeq" id="WP_117490747.1">
    <property type="nucleotide sequence ID" value="NZ_QVIG01000001.1"/>
</dbReference>
<reference evidence="4 5" key="1">
    <citation type="submission" date="2018-08" db="EMBL/GenBank/DDBJ databases">
        <title>Diversity &amp; Physiological Properties of Lignin-Decomposing Actinobacteria from Soil.</title>
        <authorList>
            <person name="Roh S.G."/>
            <person name="Kim S.B."/>
        </authorList>
    </citation>
    <scope>NUCLEOTIDE SEQUENCE [LARGE SCALE GENOMIC DNA]</scope>
    <source>
        <strain evidence="4 5">MMS17-GH009</strain>
    </source>
</reference>
<dbReference type="Proteomes" id="UP000263377">
    <property type="component" value="Unassembled WGS sequence"/>
</dbReference>
<organism evidence="4 5">
    <name type="scientific">Kitasatospora xanthocidica</name>
    <dbReference type="NCBI Taxonomy" id="83382"/>
    <lineage>
        <taxon>Bacteria</taxon>
        <taxon>Bacillati</taxon>
        <taxon>Actinomycetota</taxon>
        <taxon>Actinomycetes</taxon>
        <taxon>Kitasatosporales</taxon>
        <taxon>Streptomycetaceae</taxon>
        <taxon>Kitasatospora</taxon>
    </lineage>
</organism>
<keyword evidence="2" id="KW-0521">NADP</keyword>
<dbReference type="Gene3D" id="3.40.50.720">
    <property type="entry name" value="NAD(P)-binding Rossmann-like Domain"/>
    <property type="match status" value="1"/>
</dbReference>
<dbReference type="InterPro" id="IPR036291">
    <property type="entry name" value="NAD(P)-bd_dom_sf"/>
</dbReference>
<comment type="similarity">
    <text evidence="1">Belongs to the NmrA-type oxidoreductase family.</text>
</comment>
<accession>A0A373A2G8</accession>
<keyword evidence="5" id="KW-1185">Reference proteome</keyword>
<sequence length="298" mass="31345">MTQITEPAASRARLLPVAVTGATGTQGGATARALLRAGRPVRALTRNPGSPAATQLAALGAEPARADFDDPASLATALDGTGALFAMSTPFGTDLGVEVRQATALLDAARAVGSVRHVVFTSAANADRSTGIPHFDSKHRIEQHLAGLGLPWTVLGPAAFMENYANDWTLQSLRDGVFHLPMPPGVPLPVIAADTIGTFAAHVLARPDAYAGRRIDIASQWRTGEQIAAAISAASGRPIRFEQVPLSVVAAHSEDLATMFRHFQAPGLTIDTAALHAEHPTIDWQPLETWAAARTWDL</sequence>
<dbReference type="InterPro" id="IPR051164">
    <property type="entry name" value="NmrA-like_oxidored"/>
</dbReference>
<dbReference type="InterPro" id="IPR008030">
    <property type="entry name" value="NmrA-like"/>
</dbReference>
<comment type="caution">
    <text evidence="4">The sequence shown here is derived from an EMBL/GenBank/DDBJ whole genome shotgun (WGS) entry which is preliminary data.</text>
</comment>
<proteinExistence type="inferred from homology"/>
<evidence type="ECO:0000256" key="1">
    <source>
        <dbReference type="ARBA" id="ARBA00006328"/>
    </source>
</evidence>
<dbReference type="CDD" id="cd05251">
    <property type="entry name" value="NmrA_like_SDR_a"/>
    <property type="match status" value="1"/>
</dbReference>
<evidence type="ECO:0000313" key="5">
    <source>
        <dbReference type="Proteomes" id="UP000263377"/>
    </source>
</evidence>
<dbReference type="Pfam" id="PF05368">
    <property type="entry name" value="NmrA"/>
    <property type="match status" value="1"/>
</dbReference>
<dbReference type="EMBL" id="QVIG01000001">
    <property type="protein sequence ID" value="RGD62343.1"/>
    <property type="molecule type" value="Genomic_DNA"/>
</dbReference>
<name>A0A373A2G8_9ACTN</name>